<keyword evidence="4 10" id="KW-0732">Signal</keyword>
<dbReference type="EC" id="3.2.1.23" evidence="3"/>
<dbReference type="RefSeq" id="WP_200622601.1">
    <property type="nucleotide sequence ID" value="NZ_CAJNAU010000164.1"/>
</dbReference>
<evidence type="ECO:0000256" key="2">
    <source>
        <dbReference type="ARBA" id="ARBA00009809"/>
    </source>
</evidence>
<dbReference type="InterPro" id="IPR008979">
    <property type="entry name" value="Galactose-bd-like_sf"/>
</dbReference>
<dbReference type="Pfam" id="PF13363">
    <property type="entry name" value="BetaGal_dom3"/>
    <property type="match status" value="1"/>
</dbReference>
<evidence type="ECO:0000256" key="5">
    <source>
        <dbReference type="ARBA" id="ARBA00022801"/>
    </source>
</evidence>
<sequence length="1009" mass="107036">MKLSGWLLVACGAILMSACGGSDNSEPGGTSAGGATTGAGPTLPSLPSGTPPQLIAHRVGWNHYTLKVDGKATPIWSGEFHPFRLPSPSLWLDVLQKIKANGFNAVSIYLDWGYSSAKAGTYDFTGIRDMDRLFDMAAQTGLYVIARPGPFINAETDAGGFPGWFLALSGKDRTSAPDYLAAAREWWSKINPIIARHQLTTGQGTVILYQIENEMSDTSQTDYMQDLHDWARSDGISVPIFHNDGGRNGHFVPANSPIPDVVRGPVDLYAFDYYPKTSCTDHAGASWYGLFSAGGAKGGATASPYTPGFIAEMEGGWFDKWGSSGIYPCMSQSGAGSNFERLFYGTNIANRIAIHNIYMLFGGTNWGWLPCTSFYTSYDYGAAIDEGRQQRPKLATLKALGNFVQSVPEIMHVDAGSAVTPSSQAIQILHGVDNTSGTNLYTVLHSPSDATSNDIFTFRIVTPDGGFTVPQQGTLRLNGIDSKLLLANYSFGQHHLVYTTSDFDTQLSAAAGDIVLLYGRQAEEGETVLRFSSQPTVSVIGGPSDGVSQAWDPSRGQLRLNYQHNELTRILISGGGSATPLMLLIADDNTAATFWRQSTSAGPILARGPSLLRTAAISGATLGMTGDSVSTGSLEVWTPAAIKQLSWNGAAIASQSTASGSLLAQNALSGPDAVSLPDLTTQPWRYMHESPEAQSAFDDSKWLSATLTSTNSTTSPPSGQSVLTADDYGFHHGDVWYRGKFTSASNVSAITLNYCGSKAGLDQVWVDGHYLGQQVLDGDSTCGPFTVPVTLAPGPHVIATMVRNNGHNEDDGLKEGRGLVSVSLGSDSTTSIAWKIQGNVGGENLWDTARGPMNNGGLWGERNGWHLPGFPATGWSDVTLPAGQAYAGTSWFRTTFPLSIPAGNDVSLGIQIGGANGTITGGNYRALIFVNGWNMGQYIAKLGPQHTFVVPNGVINPTGQNTIAIAVTSNGNPADGLESVRLVNLGTVRGGVPVQLNDSPDYSAWLSAN</sequence>
<keyword evidence="13" id="KW-1185">Reference proteome</keyword>
<feature type="region of interest" description="Disordered" evidence="9">
    <location>
        <begin position="25"/>
        <end position="47"/>
    </location>
</feature>
<protein>
    <recommendedName>
        <fullName evidence="3">beta-galactosidase</fullName>
        <ecNumber evidence="3">3.2.1.23</ecNumber>
    </recommendedName>
</protein>
<feature type="domain" description="Beta-galactosidase" evidence="11">
    <location>
        <begin position="408"/>
        <end position="594"/>
    </location>
</feature>
<dbReference type="EMBL" id="CAJNAU010000164">
    <property type="protein sequence ID" value="CAE6861120.1"/>
    <property type="molecule type" value="Genomic_DNA"/>
</dbReference>
<dbReference type="Proteomes" id="UP000674425">
    <property type="component" value="Unassembled WGS sequence"/>
</dbReference>
<comment type="catalytic activity">
    <reaction evidence="1">
        <text>Hydrolysis of terminal non-reducing beta-D-galactose residues in beta-D-galactosides.</text>
        <dbReference type="EC" id="3.2.1.23"/>
    </reaction>
</comment>
<dbReference type="InterPro" id="IPR025300">
    <property type="entry name" value="BetaGal_jelly_roll_dom"/>
</dbReference>
<dbReference type="InterPro" id="IPR001944">
    <property type="entry name" value="Glycoside_Hdrlase_35"/>
</dbReference>
<dbReference type="SUPFAM" id="SSF51011">
    <property type="entry name" value="Glycosyl hydrolase domain"/>
    <property type="match status" value="1"/>
</dbReference>
<gene>
    <name evidence="12" type="ORF">R69658_07621</name>
</gene>
<evidence type="ECO:0000256" key="8">
    <source>
        <dbReference type="RuleBase" id="RU003679"/>
    </source>
</evidence>
<comment type="similarity">
    <text evidence="2 8">Belongs to the glycosyl hydrolase 35 family.</text>
</comment>
<feature type="chain" id="PRO_5046176419" description="beta-galactosidase" evidence="10">
    <location>
        <begin position="19"/>
        <end position="1009"/>
    </location>
</feature>
<dbReference type="InterPro" id="IPR025972">
    <property type="entry name" value="BetaGal_dom3"/>
</dbReference>
<reference evidence="12 13" key="1">
    <citation type="submission" date="2021-02" db="EMBL/GenBank/DDBJ databases">
        <authorList>
            <person name="Vanwijnsberghe S."/>
        </authorList>
    </citation>
    <scope>NUCLEOTIDE SEQUENCE [LARGE SCALE GENOMIC DNA]</scope>
    <source>
        <strain evidence="12 13">R-69658</strain>
    </source>
</reference>
<dbReference type="SUPFAM" id="SSF117100">
    <property type="entry name" value="Beta-galactosidase LacA, domain 3"/>
    <property type="match status" value="1"/>
</dbReference>
<feature type="signal peptide" evidence="10">
    <location>
        <begin position="1"/>
        <end position="18"/>
    </location>
</feature>
<evidence type="ECO:0000256" key="7">
    <source>
        <dbReference type="ARBA" id="ARBA00023295"/>
    </source>
</evidence>
<feature type="compositionally biased region" description="Low complexity" evidence="9">
    <location>
        <begin position="38"/>
        <end position="47"/>
    </location>
</feature>
<dbReference type="InterPro" id="IPR018954">
    <property type="entry name" value="Betagal_dom2"/>
</dbReference>
<evidence type="ECO:0000259" key="11">
    <source>
        <dbReference type="SMART" id="SM01029"/>
    </source>
</evidence>
<dbReference type="SMART" id="SM01029">
    <property type="entry name" value="BetaGal_dom2"/>
    <property type="match status" value="1"/>
</dbReference>
<dbReference type="Gene3D" id="3.20.20.80">
    <property type="entry name" value="Glycosidases"/>
    <property type="match status" value="1"/>
</dbReference>
<evidence type="ECO:0000256" key="10">
    <source>
        <dbReference type="SAM" id="SignalP"/>
    </source>
</evidence>
<dbReference type="InterPro" id="IPR031330">
    <property type="entry name" value="Gly_Hdrlase_35_cat"/>
</dbReference>
<dbReference type="InterPro" id="IPR017853">
    <property type="entry name" value="GH"/>
</dbReference>
<dbReference type="PRINTS" id="PR00742">
    <property type="entry name" value="GLHYDRLASE35"/>
</dbReference>
<dbReference type="Pfam" id="PF10435">
    <property type="entry name" value="BetaGal_dom2"/>
    <property type="match status" value="1"/>
</dbReference>
<name>A0ABM8T6R8_9BURK</name>
<accession>A0ABM8T6R8</accession>
<dbReference type="SUPFAM" id="SSF49785">
    <property type="entry name" value="Galactose-binding domain-like"/>
    <property type="match status" value="2"/>
</dbReference>
<evidence type="ECO:0000256" key="9">
    <source>
        <dbReference type="SAM" id="MobiDB-lite"/>
    </source>
</evidence>
<dbReference type="PANTHER" id="PTHR23421">
    <property type="entry name" value="BETA-GALACTOSIDASE RELATED"/>
    <property type="match status" value="1"/>
</dbReference>
<keyword evidence="5" id="KW-0378">Hydrolase</keyword>
<dbReference type="PROSITE" id="PS51257">
    <property type="entry name" value="PROKAR_LIPOPROTEIN"/>
    <property type="match status" value="1"/>
</dbReference>
<evidence type="ECO:0000256" key="1">
    <source>
        <dbReference type="ARBA" id="ARBA00001412"/>
    </source>
</evidence>
<dbReference type="SUPFAM" id="SSF51445">
    <property type="entry name" value="(Trans)glycosidases"/>
    <property type="match status" value="1"/>
</dbReference>
<evidence type="ECO:0000313" key="12">
    <source>
        <dbReference type="EMBL" id="CAE6861120.1"/>
    </source>
</evidence>
<evidence type="ECO:0000256" key="4">
    <source>
        <dbReference type="ARBA" id="ARBA00022729"/>
    </source>
</evidence>
<evidence type="ECO:0000256" key="6">
    <source>
        <dbReference type="ARBA" id="ARBA00023180"/>
    </source>
</evidence>
<dbReference type="InterPro" id="IPR037110">
    <property type="entry name" value="Betagal_dom2_sf"/>
</dbReference>
<dbReference type="InterPro" id="IPR036833">
    <property type="entry name" value="BetaGal_dom3_sf"/>
</dbReference>
<evidence type="ECO:0000313" key="13">
    <source>
        <dbReference type="Proteomes" id="UP000674425"/>
    </source>
</evidence>
<dbReference type="Gene3D" id="2.102.20.10">
    <property type="entry name" value="Beta-galactosidase, domain 2"/>
    <property type="match status" value="1"/>
</dbReference>
<dbReference type="Gene3D" id="2.60.120.260">
    <property type="entry name" value="Galactose-binding domain-like"/>
    <property type="match status" value="2"/>
</dbReference>
<keyword evidence="7" id="KW-0326">Glycosidase</keyword>
<comment type="caution">
    <text evidence="12">The sequence shown here is derived from an EMBL/GenBank/DDBJ whole genome shotgun (WGS) entry which is preliminary data.</text>
</comment>
<organism evidence="12 13">
    <name type="scientific">Paraburkholderia aspalathi</name>
    <dbReference type="NCBI Taxonomy" id="1324617"/>
    <lineage>
        <taxon>Bacteria</taxon>
        <taxon>Pseudomonadati</taxon>
        <taxon>Pseudomonadota</taxon>
        <taxon>Betaproteobacteria</taxon>
        <taxon>Burkholderiales</taxon>
        <taxon>Burkholderiaceae</taxon>
        <taxon>Paraburkholderia</taxon>
    </lineage>
</organism>
<dbReference type="Pfam" id="PF13364">
    <property type="entry name" value="BetaGal_ABD2"/>
    <property type="match status" value="2"/>
</dbReference>
<evidence type="ECO:0000256" key="3">
    <source>
        <dbReference type="ARBA" id="ARBA00012756"/>
    </source>
</evidence>
<keyword evidence="6" id="KW-0325">Glycoprotein</keyword>
<proteinExistence type="inferred from homology"/>
<dbReference type="Pfam" id="PF01301">
    <property type="entry name" value="Glyco_hydro_35"/>
    <property type="match status" value="1"/>
</dbReference>